<dbReference type="EMBL" id="VOGB01000003">
    <property type="protein sequence ID" value="MQM72191.1"/>
    <property type="molecule type" value="Genomic_DNA"/>
</dbReference>
<protein>
    <submittedName>
        <fullName evidence="10">Acyl-CoA dehydrogenase</fullName>
    </submittedName>
</protein>
<dbReference type="InterPro" id="IPR013786">
    <property type="entry name" value="AcylCoA_DH/ox_N"/>
</dbReference>
<name>A0A6L5GPI2_9FIRM</name>
<dbReference type="InterPro" id="IPR006089">
    <property type="entry name" value="Acyl-CoA_DH_CS"/>
</dbReference>
<keyword evidence="3 6" id="KW-0285">Flavoprotein</keyword>
<keyword evidence="5 6" id="KW-0560">Oxidoreductase</keyword>
<dbReference type="InterPro" id="IPR009100">
    <property type="entry name" value="AcylCoA_DH/oxidase_NM_dom_sf"/>
</dbReference>
<dbReference type="Pfam" id="PF02770">
    <property type="entry name" value="Acyl-CoA_dh_M"/>
    <property type="match status" value="1"/>
</dbReference>
<keyword evidence="11" id="KW-1185">Reference proteome</keyword>
<dbReference type="PROSITE" id="PS00072">
    <property type="entry name" value="ACYL_COA_DH_1"/>
    <property type="match status" value="1"/>
</dbReference>
<dbReference type="PANTHER" id="PTHR43884:SF12">
    <property type="entry name" value="ISOVALERYL-COA DEHYDROGENASE, MITOCHONDRIAL-RELATED"/>
    <property type="match status" value="1"/>
</dbReference>
<dbReference type="Pfam" id="PF02771">
    <property type="entry name" value="Acyl-CoA_dh_N"/>
    <property type="match status" value="1"/>
</dbReference>
<evidence type="ECO:0000256" key="2">
    <source>
        <dbReference type="ARBA" id="ARBA00009347"/>
    </source>
</evidence>
<accession>A0A6L5GPI2</accession>
<proteinExistence type="inferred from homology"/>
<feature type="domain" description="Acyl-CoA dehydrogenase/oxidase N-terminal" evidence="9">
    <location>
        <begin position="7"/>
        <end position="125"/>
    </location>
</feature>
<dbReference type="Gene3D" id="2.40.110.10">
    <property type="entry name" value="Butyryl-CoA Dehydrogenase, subunit A, domain 2"/>
    <property type="match status" value="1"/>
</dbReference>
<evidence type="ECO:0000313" key="10">
    <source>
        <dbReference type="EMBL" id="MQM72191.1"/>
    </source>
</evidence>
<evidence type="ECO:0000256" key="3">
    <source>
        <dbReference type="ARBA" id="ARBA00022630"/>
    </source>
</evidence>
<dbReference type="InterPro" id="IPR046373">
    <property type="entry name" value="Acyl-CoA_Oxase/DH_mid-dom_sf"/>
</dbReference>
<sequence>MAYQISDQAKDLLNDVHDFCEREVIEQAKEYDKTGEFPTEMYDKAKEMGLNILEVPTEYGGMEISNPDDKEGMSRVDIAALFEEMARADAGFATTISASGLGTKPVLIAGNDDQKKRVCDILCNGGFGAFALTEPGAGSDPAAGKTTAVKDGDDYIINGTKCFITNGGIADFYCVTAMTDKSKGTHHGMSIFLVEKGTPGLSTGKEEDKMGIRLSNTAEVIFEDVRVPKENLLGGEGEGFKIAMETLDQARAWMGVVSVGLAQRAMDEAIAYCKERQQFGRPVLKFQAMQFKIADMAIKIEAARQLNAYALTLMDQGKRYTKEAAMAKCFASDAAMEITTEAVQMFGGYGYCREYPVEKLMRDAKIFQIFEGTNEIQRIVTANNTIGRF</sequence>
<dbReference type="Gene3D" id="1.10.540.10">
    <property type="entry name" value="Acyl-CoA dehydrogenase/oxidase, N-terminal domain"/>
    <property type="match status" value="1"/>
</dbReference>
<dbReference type="InterPro" id="IPR009075">
    <property type="entry name" value="AcylCo_DH/oxidase_C"/>
</dbReference>
<dbReference type="InterPro" id="IPR006091">
    <property type="entry name" value="Acyl-CoA_Oxase/DH_mid-dom"/>
</dbReference>
<dbReference type="GO" id="GO:0050660">
    <property type="term" value="F:flavin adenine dinucleotide binding"/>
    <property type="evidence" value="ECO:0007669"/>
    <property type="project" value="InterPro"/>
</dbReference>
<dbReference type="Proteomes" id="UP000473648">
    <property type="component" value="Unassembled WGS sequence"/>
</dbReference>
<dbReference type="FunFam" id="2.40.110.10:FF:000001">
    <property type="entry name" value="Acyl-CoA dehydrogenase, mitochondrial"/>
    <property type="match status" value="1"/>
</dbReference>
<comment type="cofactor">
    <cofactor evidence="1 6">
        <name>FAD</name>
        <dbReference type="ChEBI" id="CHEBI:57692"/>
    </cofactor>
</comment>
<feature type="domain" description="Acyl-CoA dehydrogenase/oxidase C-terminal" evidence="7">
    <location>
        <begin position="237"/>
        <end position="383"/>
    </location>
</feature>
<dbReference type="InterPro" id="IPR036250">
    <property type="entry name" value="AcylCo_DH-like_C"/>
</dbReference>
<evidence type="ECO:0000313" key="11">
    <source>
        <dbReference type="Proteomes" id="UP000473648"/>
    </source>
</evidence>
<dbReference type="Pfam" id="PF00441">
    <property type="entry name" value="Acyl-CoA_dh_1"/>
    <property type="match status" value="1"/>
</dbReference>
<dbReference type="FunFam" id="1.20.140.10:FF:000004">
    <property type="entry name" value="Acyl-CoA dehydrogenase FadE25"/>
    <property type="match status" value="1"/>
</dbReference>
<keyword evidence="4 6" id="KW-0274">FAD</keyword>
<evidence type="ECO:0000256" key="5">
    <source>
        <dbReference type="ARBA" id="ARBA00023002"/>
    </source>
</evidence>
<comment type="similarity">
    <text evidence="2 6">Belongs to the acyl-CoA dehydrogenase family.</text>
</comment>
<dbReference type="Gene3D" id="1.20.140.10">
    <property type="entry name" value="Butyryl-CoA Dehydrogenase, subunit A, domain 3"/>
    <property type="match status" value="1"/>
</dbReference>
<evidence type="ECO:0000256" key="4">
    <source>
        <dbReference type="ARBA" id="ARBA00022827"/>
    </source>
</evidence>
<dbReference type="GO" id="GO:0003995">
    <property type="term" value="F:acyl-CoA dehydrogenase activity"/>
    <property type="evidence" value="ECO:0007669"/>
    <property type="project" value="InterPro"/>
</dbReference>
<evidence type="ECO:0000259" key="7">
    <source>
        <dbReference type="Pfam" id="PF00441"/>
    </source>
</evidence>
<dbReference type="SUPFAM" id="SSF47203">
    <property type="entry name" value="Acyl-CoA dehydrogenase C-terminal domain-like"/>
    <property type="match status" value="1"/>
</dbReference>
<feature type="domain" description="Acyl-CoA oxidase/dehydrogenase middle" evidence="8">
    <location>
        <begin position="129"/>
        <end position="225"/>
    </location>
</feature>
<dbReference type="PROSITE" id="PS00073">
    <property type="entry name" value="ACYL_COA_DH_2"/>
    <property type="match status" value="1"/>
</dbReference>
<dbReference type="AlphaFoldDB" id="A0A6L5GPI2"/>
<dbReference type="InterPro" id="IPR037069">
    <property type="entry name" value="AcylCoA_DH/ox_N_sf"/>
</dbReference>
<gene>
    <name evidence="10" type="ORF">FRC53_01910</name>
</gene>
<evidence type="ECO:0000259" key="8">
    <source>
        <dbReference type="Pfam" id="PF02770"/>
    </source>
</evidence>
<comment type="caution">
    <text evidence="10">The sequence shown here is derived from an EMBL/GenBank/DDBJ whole genome shotgun (WGS) entry which is preliminary data.</text>
</comment>
<evidence type="ECO:0000256" key="6">
    <source>
        <dbReference type="RuleBase" id="RU362125"/>
    </source>
</evidence>
<organism evidence="10 11">
    <name type="scientific">Candidatus Pseudoramibacter fermentans</name>
    <dbReference type="NCBI Taxonomy" id="2594427"/>
    <lineage>
        <taxon>Bacteria</taxon>
        <taxon>Bacillati</taxon>
        <taxon>Bacillota</taxon>
        <taxon>Clostridia</taxon>
        <taxon>Eubacteriales</taxon>
        <taxon>Eubacteriaceae</taxon>
        <taxon>Pseudoramibacter</taxon>
    </lineage>
</organism>
<evidence type="ECO:0000259" key="9">
    <source>
        <dbReference type="Pfam" id="PF02771"/>
    </source>
</evidence>
<reference evidence="10" key="1">
    <citation type="journal article" date="2020" name="Appl. Environ. Microbiol.">
        <title>Medium-Chain Fatty Acid Synthesis by 'Candidatus Weimeria bifida' gen. nov., sp. nov., and 'Candidatus Pseudoramibacter fermentans' sp. nov.</title>
        <authorList>
            <person name="Scarborough M.J."/>
            <person name="Myers K.S."/>
            <person name="Donohue T.J."/>
            <person name="Noguera D.R."/>
        </authorList>
    </citation>
    <scope>NUCLEOTIDE SEQUENCE</scope>
    <source>
        <strain evidence="10">EUB1.1</strain>
    </source>
</reference>
<dbReference type="SUPFAM" id="SSF56645">
    <property type="entry name" value="Acyl-CoA dehydrogenase NM domain-like"/>
    <property type="match status" value="1"/>
</dbReference>
<dbReference type="PANTHER" id="PTHR43884">
    <property type="entry name" value="ACYL-COA DEHYDROGENASE"/>
    <property type="match status" value="1"/>
</dbReference>
<evidence type="ECO:0000256" key="1">
    <source>
        <dbReference type="ARBA" id="ARBA00001974"/>
    </source>
</evidence>
<dbReference type="PIRSF" id="PIRSF016578">
    <property type="entry name" value="HsaA"/>
    <property type="match status" value="1"/>
</dbReference>